<evidence type="ECO:0000313" key="3">
    <source>
        <dbReference type="EMBL" id="RFC62548.1"/>
    </source>
</evidence>
<feature type="compositionally biased region" description="Basic and acidic residues" evidence="1">
    <location>
        <begin position="78"/>
        <end position="100"/>
    </location>
</feature>
<reference evidence="3 4" key="1">
    <citation type="submission" date="2018-08" db="EMBL/GenBank/DDBJ databases">
        <title>Fulvimarina sp. 85, whole genome shotgun sequence.</title>
        <authorList>
            <person name="Tuo L."/>
        </authorList>
    </citation>
    <scope>NUCLEOTIDE SEQUENCE [LARGE SCALE GENOMIC DNA]</scope>
    <source>
        <strain evidence="3 4">85</strain>
    </source>
</reference>
<feature type="compositionally biased region" description="Basic and acidic residues" evidence="1">
    <location>
        <begin position="140"/>
        <end position="149"/>
    </location>
</feature>
<dbReference type="Gene3D" id="3.30.750.140">
    <property type="match status" value="1"/>
</dbReference>
<proteinExistence type="predicted"/>
<dbReference type="Proteomes" id="UP000264310">
    <property type="component" value="Unassembled WGS sequence"/>
</dbReference>
<feature type="compositionally biased region" description="Polar residues" evidence="1">
    <location>
        <begin position="113"/>
        <end position="139"/>
    </location>
</feature>
<dbReference type="InterPro" id="IPR038610">
    <property type="entry name" value="FliK-like_C_sf"/>
</dbReference>
<feature type="compositionally biased region" description="Gly residues" evidence="1">
    <location>
        <begin position="506"/>
        <end position="519"/>
    </location>
</feature>
<evidence type="ECO:0000259" key="2">
    <source>
        <dbReference type="Pfam" id="PF02120"/>
    </source>
</evidence>
<keyword evidence="3" id="KW-0282">Flagellum</keyword>
<feature type="compositionally biased region" description="Low complexity" evidence="1">
    <location>
        <begin position="494"/>
        <end position="505"/>
    </location>
</feature>
<feature type="region of interest" description="Disordered" evidence="1">
    <location>
        <begin position="471"/>
        <end position="558"/>
    </location>
</feature>
<feature type="compositionally biased region" description="Basic and acidic residues" evidence="1">
    <location>
        <begin position="319"/>
        <end position="345"/>
    </location>
</feature>
<feature type="region of interest" description="Disordered" evidence="1">
    <location>
        <begin position="1"/>
        <end position="164"/>
    </location>
</feature>
<keyword evidence="4" id="KW-1185">Reference proteome</keyword>
<dbReference type="CDD" id="cd17470">
    <property type="entry name" value="T3SS_Flik_C"/>
    <property type="match status" value="1"/>
</dbReference>
<protein>
    <submittedName>
        <fullName evidence="3">Flagellar hook-length control protein FliK</fullName>
    </submittedName>
</protein>
<evidence type="ECO:0000313" key="4">
    <source>
        <dbReference type="Proteomes" id="UP000264310"/>
    </source>
</evidence>
<feature type="domain" description="Flagellar hook-length control protein-like C-terminal" evidence="2">
    <location>
        <begin position="399"/>
        <end position="468"/>
    </location>
</feature>
<accession>A0A371WZZ0</accession>
<name>A0A371WZZ0_9HYPH</name>
<dbReference type="Pfam" id="PF02120">
    <property type="entry name" value="Flg_hook"/>
    <property type="match status" value="1"/>
</dbReference>
<dbReference type="OrthoDB" id="7676733at2"/>
<gene>
    <name evidence="3" type="ORF">DYI37_14950</name>
</gene>
<evidence type="ECO:0000256" key="1">
    <source>
        <dbReference type="SAM" id="MobiDB-lite"/>
    </source>
</evidence>
<keyword evidence="3" id="KW-0966">Cell projection</keyword>
<dbReference type="EMBL" id="QURL01000006">
    <property type="protein sequence ID" value="RFC62548.1"/>
    <property type="molecule type" value="Genomic_DNA"/>
</dbReference>
<sequence length="558" mass="56770">MTAPIISLLSEGTNYSPRGAGGKGSQEADGAGFDLLLGRSREEGSRARGGEEDAGRTGESETAETRAEGPRRSGGRLGFERALLDSRSRETASSDERPTGEDGEIDGAKAGAESQTQHQSGALQGSNPAFVANQTTSAQDRSEPGEGRLRAGARIDAGGRDLPVSSDSVLQLSNRMAAGVSTEANRPGQFGRADLVSMRTDFQPVGMAESGAKSAHAAGPLAARRLEGALKAGTAIEAGDGTTKSALPGTGEADGRTQDPATLRSAEPAMQRPASERAAAGRAEQMAGPANGAPDLKAGGDKAPDAGSPGPPEPQGARIEAERSSYARTDARTERGETRLLEKSVDTGSGFSRDVGAAIADGLAQSGARTALSPAPQGASASEPHYAPASERVRYQAGGAAMKTLQIQLKPAHFGQLDVLMKVVGGQMVLELSVSEAETMLRLQDDREGLKAAMASAGFDLDDANVTITLREGGPQARPGSTAMGDPASGRSDQGATGQGQSQGQTGTGEGQGQGQGRTGGDRRGMPAGGAFGDDNRPSASAPALERGGRRSAGQVYL</sequence>
<dbReference type="RefSeq" id="WP_116684071.1">
    <property type="nucleotide sequence ID" value="NZ_QURL01000006.1"/>
</dbReference>
<feature type="compositionally biased region" description="Basic and acidic residues" evidence="1">
    <location>
        <begin position="39"/>
        <end position="71"/>
    </location>
</feature>
<feature type="region of interest" description="Disordered" evidence="1">
    <location>
        <begin position="234"/>
        <end position="352"/>
    </location>
</feature>
<dbReference type="AlphaFoldDB" id="A0A371WZZ0"/>
<keyword evidence="3" id="KW-0969">Cilium</keyword>
<comment type="caution">
    <text evidence="3">The sequence shown here is derived from an EMBL/GenBank/DDBJ whole genome shotgun (WGS) entry which is preliminary data.</text>
</comment>
<dbReference type="InterPro" id="IPR021136">
    <property type="entry name" value="Flagellar_hook_control-like_C"/>
</dbReference>
<organism evidence="3 4">
    <name type="scientific">Fulvimarina endophytica</name>
    <dbReference type="NCBI Taxonomy" id="2293836"/>
    <lineage>
        <taxon>Bacteria</taxon>
        <taxon>Pseudomonadati</taxon>
        <taxon>Pseudomonadota</taxon>
        <taxon>Alphaproteobacteria</taxon>
        <taxon>Hyphomicrobiales</taxon>
        <taxon>Aurantimonadaceae</taxon>
        <taxon>Fulvimarina</taxon>
    </lineage>
</organism>